<dbReference type="Proteomes" id="UP001199106">
    <property type="component" value="Unassembled WGS sequence"/>
</dbReference>
<dbReference type="InterPro" id="IPR036291">
    <property type="entry name" value="NAD(P)-bd_dom_sf"/>
</dbReference>
<comment type="similarity">
    <text evidence="1">Belongs to the short-chain dehydrogenases/reductases (SDR) family.</text>
</comment>
<dbReference type="AlphaFoldDB" id="A0AAD4FI14"/>
<reference evidence="4" key="1">
    <citation type="submission" date="2021-07" db="EMBL/GenBank/DDBJ databases">
        <title>Genome Resource of American Ginseng Black Spot Pathogen Alternaria panax.</title>
        <authorList>
            <person name="Qiu C."/>
            <person name="Wang W."/>
            <person name="Liu Z."/>
        </authorList>
    </citation>
    <scope>NUCLEOTIDE SEQUENCE</scope>
    <source>
        <strain evidence="4">BNCC115425</strain>
    </source>
</reference>
<accession>A0AAD4FI14</accession>
<protein>
    <recommendedName>
        <fullName evidence="6">NAD(P)-binding protein</fullName>
    </recommendedName>
</protein>
<dbReference type="GO" id="GO:0005737">
    <property type="term" value="C:cytoplasm"/>
    <property type="evidence" value="ECO:0007669"/>
    <property type="project" value="TreeGrafter"/>
</dbReference>
<evidence type="ECO:0000313" key="5">
    <source>
        <dbReference type="Proteomes" id="UP001199106"/>
    </source>
</evidence>
<dbReference type="Pfam" id="PF00106">
    <property type="entry name" value="adh_short"/>
    <property type="match status" value="1"/>
</dbReference>
<gene>
    <name evidence="4" type="ORF">G6011_06201</name>
</gene>
<name>A0AAD4FI14_9PLEO</name>
<evidence type="ECO:0000256" key="3">
    <source>
        <dbReference type="ARBA" id="ARBA00023002"/>
    </source>
</evidence>
<comment type="caution">
    <text evidence="4">The sequence shown here is derived from an EMBL/GenBank/DDBJ whole genome shotgun (WGS) entry which is preliminary data.</text>
</comment>
<organism evidence="4 5">
    <name type="scientific">Alternaria panax</name>
    <dbReference type="NCBI Taxonomy" id="48097"/>
    <lineage>
        <taxon>Eukaryota</taxon>
        <taxon>Fungi</taxon>
        <taxon>Dikarya</taxon>
        <taxon>Ascomycota</taxon>
        <taxon>Pezizomycotina</taxon>
        <taxon>Dothideomycetes</taxon>
        <taxon>Pleosporomycetidae</taxon>
        <taxon>Pleosporales</taxon>
        <taxon>Pleosporineae</taxon>
        <taxon>Pleosporaceae</taxon>
        <taxon>Alternaria</taxon>
        <taxon>Alternaria sect. Panax</taxon>
    </lineage>
</organism>
<dbReference type="Gene3D" id="3.40.50.720">
    <property type="entry name" value="NAD(P)-binding Rossmann-like Domain"/>
    <property type="match status" value="1"/>
</dbReference>
<keyword evidence="5" id="KW-1185">Reference proteome</keyword>
<dbReference type="GO" id="GO:0016616">
    <property type="term" value="F:oxidoreductase activity, acting on the CH-OH group of donors, NAD or NADP as acceptor"/>
    <property type="evidence" value="ECO:0007669"/>
    <property type="project" value="TreeGrafter"/>
</dbReference>
<keyword evidence="3" id="KW-0560">Oxidoreductase</keyword>
<dbReference type="SUPFAM" id="SSF51735">
    <property type="entry name" value="NAD(P)-binding Rossmann-fold domains"/>
    <property type="match status" value="1"/>
</dbReference>
<dbReference type="PRINTS" id="PR00081">
    <property type="entry name" value="GDHRDH"/>
</dbReference>
<sequence length="296" mass="32192">MTERPKTAYITGGASGMGLALATHLLLQNYRVFIADRNTAGAIDLASKHNTSTNITVYYAVCDTSSWESQLSTFQAALKALGGRISCIFPIAGIVEKKWLPFPAENNDMPADEFAKPDLSVVDIDLTGVLYTVALAVQHFRRQDLVVWNVDDGSEEKFLRGTIGLVASVCGFYCVPSLPIYTAAKHALVGLTKSYGALLKEEGITINAVAPNVVRTGFITKHFSDRLDKEGLLTPIHAVVAAFDDMLRGGKSGLVYECGPKGGWTLRDGVTYLDEESARCCDLLNERGMMFHYGLK</sequence>
<evidence type="ECO:0000313" key="4">
    <source>
        <dbReference type="EMBL" id="KAG9189333.1"/>
    </source>
</evidence>
<dbReference type="InterPro" id="IPR002347">
    <property type="entry name" value="SDR_fam"/>
</dbReference>
<evidence type="ECO:0008006" key="6">
    <source>
        <dbReference type="Google" id="ProtNLM"/>
    </source>
</evidence>
<dbReference type="PANTHER" id="PTHR44229:SF4">
    <property type="entry name" value="15-HYDROXYPROSTAGLANDIN DEHYDROGENASE [NAD(+)]"/>
    <property type="match status" value="1"/>
</dbReference>
<evidence type="ECO:0000256" key="2">
    <source>
        <dbReference type="ARBA" id="ARBA00022857"/>
    </source>
</evidence>
<evidence type="ECO:0000256" key="1">
    <source>
        <dbReference type="ARBA" id="ARBA00006484"/>
    </source>
</evidence>
<dbReference type="EMBL" id="JAANER010000005">
    <property type="protein sequence ID" value="KAG9189333.1"/>
    <property type="molecule type" value="Genomic_DNA"/>
</dbReference>
<dbReference type="PANTHER" id="PTHR44229">
    <property type="entry name" value="15-HYDROXYPROSTAGLANDIN DEHYDROGENASE [NAD(+)]"/>
    <property type="match status" value="1"/>
</dbReference>
<proteinExistence type="inferred from homology"/>
<dbReference type="PROSITE" id="PS00061">
    <property type="entry name" value="ADH_SHORT"/>
    <property type="match status" value="1"/>
</dbReference>
<keyword evidence="2" id="KW-0521">NADP</keyword>
<dbReference type="InterPro" id="IPR020904">
    <property type="entry name" value="Sc_DH/Rdtase_CS"/>
</dbReference>